<evidence type="ECO:0000256" key="3">
    <source>
        <dbReference type="ARBA" id="ARBA00022692"/>
    </source>
</evidence>
<dbReference type="Pfam" id="PF01333">
    <property type="entry name" value="Apocytochr_F_C"/>
    <property type="match status" value="1"/>
</dbReference>
<dbReference type="PRINTS" id="PR00610">
    <property type="entry name" value="CYTOCHROMEF"/>
</dbReference>
<feature type="non-terminal residue" evidence="8">
    <location>
        <position position="249"/>
    </location>
</feature>
<evidence type="ECO:0000256" key="2">
    <source>
        <dbReference type="ARBA" id="ARBA00022531"/>
    </source>
</evidence>
<name>A0ABS8Y7E1_DATST</name>
<evidence type="ECO:0000256" key="5">
    <source>
        <dbReference type="ARBA" id="ARBA00023078"/>
    </source>
</evidence>
<evidence type="ECO:0000256" key="4">
    <source>
        <dbReference type="ARBA" id="ARBA00022989"/>
    </source>
</evidence>
<proteinExistence type="predicted"/>
<evidence type="ECO:0000259" key="7">
    <source>
        <dbReference type="Pfam" id="PF16639"/>
    </source>
</evidence>
<dbReference type="Proteomes" id="UP000823775">
    <property type="component" value="Unassembled WGS sequence"/>
</dbReference>
<evidence type="ECO:0000313" key="8">
    <source>
        <dbReference type="EMBL" id="MCE5166014.1"/>
    </source>
</evidence>
<dbReference type="Pfam" id="PF16639">
    <property type="entry name" value="Apocytochr_F_N"/>
    <property type="match status" value="1"/>
</dbReference>
<organism evidence="8 9">
    <name type="scientific">Datura stramonium</name>
    <name type="common">Jimsonweed</name>
    <name type="synonym">Common thornapple</name>
    <dbReference type="NCBI Taxonomy" id="4076"/>
    <lineage>
        <taxon>Eukaryota</taxon>
        <taxon>Viridiplantae</taxon>
        <taxon>Streptophyta</taxon>
        <taxon>Embryophyta</taxon>
        <taxon>Tracheophyta</taxon>
        <taxon>Spermatophyta</taxon>
        <taxon>Magnoliopsida</taxon>
        <taxon>eudicotyledons</taxon>
        <taxon>Gunneridae</taxon>
        <taxon>Pentapetalae</taxon>
        <taxon>asterids</taxon>
        <taxon>lamiids</taxon>
        <taxon>Solanales</taxon>
        <taxon>Solanaceae</taxon>
        <taxon>Solanoideae</taxon>
        <taxon>Datureae</taxon>
        <taxon>Datura</taxon>
    </lineage>
</organism>
<keyword evidence="5" id="KW-0793">Thylakoid</keyword>
<dbReference type="PANTHER" id="PTHR33288">
    <property type="match status" value="1"/>
</dbReference>
<dbReference type="Gene3D" id="2.60.40.830">
    <property type="entry name" value="Cytochrome f large domain"/>
    <property type="match status" value="1"/>
</dbReference>
<evidence type="ECO:0000256" key="1">
    <source>
        <dbReference type="ARBA" id="ARBA00004370"/>
    </source>
</evidence>
<keyword evidence="6" id="KW-0472">Membrane</keyword>
<dbReference type="EMBL" id="JACEIK010018612">
    <property type="protein sequence ID" value="MCE5166014.1"/>
    <property type="molecule type" value="Genomic_DNA"/>
</dbReference>
<keyword evidence="3" id="KW-0812">Transmembrane</keyword>
<evidence type="ECO:0000256" key="6">
    <source>
        <dbReference type="ARBA" id="ARBA00023136"/>
    </source>
</evidence>
<gene>
    <name evidence="8" type="ORF">HAX54_014008</name>
</gene>
<keyword evidence="4" id="KW-1133">Transmembrane helix</keyword>
<evidence type="ECO:0000313" key="9">
    <source>
        <dbReference type="Proteomes" id="UP000823775"/>
    </source>
</evidence>
<feature type="domain" description="Cytochrome f large" evidence="7">
    <location>
        <begin position="14"/>
        <end position="179"/>
    </location>
</feature>
<dbReference type="PROSITE" id="PS51010">
    <property type="entry name" value="CYTF"/>
    <property type="match status" value="1"/>
</dbReference>
<protein>
    <recommendedName>
        <fullName evidence="7">Cytochrome f large domain-containing protein</fullName>
    </recommendedName>
</protein>
<reference evidence="8 9" key="1">
    <citation type="journal article" date="2021" name="BMC Genomics">
        <title>Datura genome reveals duplications of psychoactive alkaloid biosynthetic genes and high mutation rate following tissue culture.</title>
        <authorList>
            <person name="Rajewski A."/>
            <person name="Carter-House D."/>
            <person name="Stajich J."/>
            <person name="Litt A."/>
        </authorList>
    </citation>
    <scope>NUCLEOTIDE SEQUENCE [LARGE SCALE GENOMIC DNA]</scope>
    <source>
        <strain evidence="8">AR-01</strain>
    </source>
</reference>
<keyword evidence="9" id="KW-1185">Reference proteome</keyword>
<comment type="caution">
    <text evidence="8">The sequence shown here is derived from an EMBL/GenBank/DDBJ whole genome shotgun (WGS) entry which is preliminary data.</text>
</comment>
<keyword evidence="2" id="KW-0602">Photosynthesis</keyword>
<sequence>MIYILTRTSISSAYPIFAQQGYENQREATGRIVCANCHLANKPVEIESFHKRYFLILYLKQLFRIPYDMQLKQVLANGKRGLANVGLFLFSGGLDGSSRSCFLEMRKEKIGNLSFQSYRPNKKNILVVGPVPGGNRKGQIYPDWQQSNNTVYNATAADPATKKDVHFLKYPIYVGENRGRGQIYPDSSKSNNTVYNATTAELLVSEDESIKFDQPLMSNPNVGGFGQGDAEIVLQDPLRVQGILFFLAS</sequence>
<dbReference type="InterPro" id="IPR024094">
    <property type="entry name" value="Cyt_f_lg_dom"/>
</dbReference>
<dbReference type="InterPro" id="IPR036826">
    <property type="entry name" value="Cyt_f_lg_dom_sf"/>
</dbReference>
<dbReference type="InterPro" id="IPR002325">
    <property type="entry name" value="Cyt_f"/>
</dbReference>
<dbReference type="PANTHER" id="PTHR33288:SF10">
    <property type="entry name" value="CYTOCHROME F"/>
    <property type="match status" value="1"/>
</dbReference>
<comment type="subcellular location">
    <subcellularLocation>
        <location evidence="1">Membrane</location>
    </subcellularLocation>
</comment>
<accession>A0ABS8Y7E1</accession>
<dbReference type="SUPFAM" id="SSF49441">
    <property type="entry name" value="Cytochrome f, large domain"/>
    <property type="match status" value="1"/>
</dbReference>